<keyword evidence="10" id="KW-0067">ATP-binding</keyword>
<keyword evidence="8" id="KW-0547">Nucleotide-binding</keyword>
<dbReference type="Pfam" id="PF00512">
    <property type="entry name" value="HisKA"/>
    <property type="match status" value="1"/>
</dbReference>
<dbReference type="SUPFAM" id="SSF55874">
    <property type="entry name" value="ATPase domain of HSP90 chaperone/DNA topoisomerase II/histidine kinase"/>
    <property type="match status" value="1"/>
</dbReference>
<proteinExistence type="predicted"/>
<keyword evidence="7 14" id="KW-0812">Transmembrane</keyword>
<dbReference type="InterPro" id="IPR017055">
    <property type="entry name" value="Sig_transdc_His_kinase_DctB"/>
</dbReference>
<evidence type="ECO:0000259" key="15">
    <source>
        <dbReference type="PROSITE" id="PS50109"/>
    </source>
</evidence>
<dbReference type="Gene3D" id="1.10.287.130">
    <property type="match status" value="1"/>
</dbReference>
<dbReference type="Proteomes" id="UP000826050">
    <property type="component" value="Chromosome"/>
</dbReference>
<keyword evidence="9 16" id="KW-0418">Kinase</keyword>
<dbReference type="Gene3D" id="3.30.565.10">
    <property type="entry name" value="Histidine kinase-like ATPase, C-terminal domain"/>
    <property type="match status" value="1"/>
</dbReference>
<dbReference type="PANTHER" id="PTHR43065">
    <property type="entry name" value="SENSOR HISTIDINE KINASE"/>
    <property type="match status" value="1"/>
</dbReference>
<dbReference type="InterPro" id="IPR036097">
    <property type="entry name" value="HisK_dim/P_sf"/>
</dbReference>
<organism evidence="16 17">
    <name type="scientific">Alcaligenes ammonioxydans</name>
    <dbReference type="NCBI Taxonomy" id="2582914"/>
    <lineage>
        <taxon>Bacteria</taxon>
        <taxon>Pseudomonadati</taxon>
        <taxon>Pseudomonadota</taxon>
        <taxon>Betaproteobacteria</taxon>
        <taxon>Burkholderiales</taxon>
        <taxon>Alcaligenaceae</taxon>
        <taxon>Alcaligenes</taxon>
    </lineage>
</organism>
<gene>
    <name evidence="16" type="ORF">FE795_14075</name>
</gene>
<dbReference type="InterPro" id="IPR004358">
    <property type="entry name" value="Sig_transdc_His_kin-like_C"/>
</dbReference>
<comment type="catalytic activity">
    <reaction evidence="1">
        <text>ATP + protein L-histidine = ADP + protein N-phospho-L-histidine.</text>
        <dbReference type="EC" id="2.7.13.3"/>
    </reaction>
</comment>
<dbReference type="PANTHER" id="PTHR43065:SF46">
    <property type="entry name" value="C4-DICARBOXYLATE TRANSPORT SENSOR PROTEIN DCTB"/>
    <property type="match status" value="1"/>
</dbReference>
<dbReference type="Pfam" id="PF02518">
    <property type="entry name" value="HATPase_c"/>
    <property type="match status" value="1"/>
</dbReference>
<dbReference type="InterPro" id="IPR029151">
    <property type="entry name" value="Sensor-like_sf"/>
</dbReference>
<dbReference type="InterPro" id="IPR036890">
    <property type="entry name" value="HATPase_C_sf"/>
</dbReference>
<dbReference type="PIRSF" id="PIRSF036431">
    <property type="entry name" value="STHK_DctB"/>
    <property type="match status" value="1"/>
</dbReference>
<evidence type="ECO:0000256" key="1">
    <source>
        <dbReference type="ARBA" id="ARBA00000085"/>
    </source>
</evidence>
<evidence type="ECO:0000256" key="11">
    <source>
        <dbReference type="ARBA" id="ARBA00022989"/>
    </source>
</evidence>
<evidence type="ECO:0000256" key="13">
    <source>
        <dbReference type="SAM" id="Coils"/>
    </source>
</evidence>
<dbReference type="SMART" id="SM00387">
    <property type="entry name" value="HATPase_c"/>
    <property type="match status" value="1"/>
</dbReference>
<protein>
    <recommendedName>
        <fullName evidence="3">histidine kinase</fullName>
        <ecNumber evidence="3">2.7.13.3</ecNumber>
    </recommendedName>
</protein>
<dbReference type="InterPro" id="IPR005467">
    <property type="entry name" value="His_kinase_dom"/>
</dbReference>
<evidence type="ECO:0000256" key="7">
    <source>
        <dbReference type="ARBA" id="ARBA00022692"/>
    </source>
</evidence>
<feature type="coiled-coil region" evidence="13">
    <location>
        <begin position="361"/>
        <end position="409"/>
    </location>
</feature>
<reference evidence="16 17" key="1">
    <citation type="submission" date="2020-02" db="EMBL/GenBank/DDBJ databases">
        <title>Partial ammonium oxidation to N2 by heterotrophic bacteria.</title>
        <authorList>
            <person name="Wu M."/>
        </authorList>
    </citation>
    <scope>NUCLEOTIDE SEQUENCE [LARGE SCALE GENOMIC DNA]</scope>
    <source>
        <strain evidence="16 17">HO-1</strain>
    </source>
</reference>
<dbReference type="GO" id="GO:0016301">
    <property type="term" value="F:kinase activity"/>
    <property type="evidence" value="ECO:0007669"/>
    <property type="project" value="UniProtKB-KW"/>
</dbReference>
<accession>A0ABX8SYQ2</accession>
<evidence type="ECO:0000313" key="16">
    <source>
        <dbReference type="EMBL" id="QXX80033.1"/>
    </source>
</evidence>
<evidence type="ECO:0000256" key="4">
    <source>
        <dbReference type="ARBA" id="ARBA00022475"/>
    </source>
</evidence>
<keyword evidence="5" id="KW-0597">Phosphoprotein</keyword>
<dbReference type="PROSITE" id="PS50109">
    <property type="entry name" value="HIS_KIN"/>
    <property type="match status" value="1"/>
</dbReference>
<evidence type="ECO:0000256" key="12">
    <source>
        <dbReference type="ARBA" id="ARBA00023012"/>
    </source>
</evidence>
<dbReference type="SUPFAM" id="SSF47384">
    <property type="entry name" value="Homodimeric domain of signal transducing histidine kinase"/>
    <property type="match status" value="1"/>
</dbReference>
<keyword evidence="4" id="KW-1003">Cell membrane</keyword>
<feature type="transmembrane region" description="Helical" evidence="14">
    <location>
        <begin position="35"/>
        <end position="53"/>
    </location>
</feature>
<evidence type="ECO:0000256" key="3">
    <source>
        <dbReference type="ARBA" id="ARBA00012438"/>
    </source>
</evidence>
<dbReference type="EC" id="2.7.13.3" evidence="3"/>
<comment type="subcellular location">
    <subcellularLocation>
        <location evidence="2">Cell membrane</location>
        <topology evidence="2">Multi-pass membrane protein</topology>
    </subcellularLocation>
</comment>
<evidence type="ECO:0000256" key="6">
    <source>
        <dbReference type="ARBA" id="ARBA00022679"/>
    </source>
</evidence>
<evidence type="ECO:0000256" key="14">
    <source>
        <dbReference type="SAM" id="Phobius"/>
    </source>
</evidence>
<evidence type="ECO:0000256" key="10">
    <source>
        <dbReference type="ARBA" id="ARBA00022840"/>
    </source>
</evidence>
<keyword evidence="11 14" id="KW-1133">Transmembrane helix</keyword>
<evidence type="ECO:0000256" key="9">
    <source>
        <dbReference type="ARBA" id="ARBA00022777"/>
    </source>
</evidence>
<evidence type="ECO:0000313" key="17">
    <source>
        <dbReference type="Proteomes" id="UP000826050"/>
    </source>
</evidence>
<dbReference type="InterPro" id="IPR003594">
    <property type="entry name" value="HATPase_dom"/>
</dbReference>
<keyword evidence="13" id="KW-0175">Coiled coil</keyword>
<keyword evidence="14" id="KW-0472">Membrane</keyword>
<dbReference type="InterPro" id="IPR003661">
    <property type="entry name" value="HisK_dim/P_dom"/>
</dbReference>
<dbReference type="PRINTS" id="PR00344">
    <property type="entry name" value="BCTRLSENSOR"/>
</dbReference>
<dbReference type="EMBL" id="CP049362">
    <property type="protein sequence ID" value="QXX80033.1"/>
    <property type="molecule type" value="Genomic_DNA"/>
</dbReference>
<evidence type="ECO:0000256" key="2">
    <source>
        <dbReference type="ARBA" id="ARBA00004651"/>
    </source>
</evidence>
<evidence type="ECO:0000256" key="8">
    <source>
        <dbReference type="ARBA" id="ARBA00022741"/>
    </source>
</evidence>
<dbReference type="CDD" id="cd00082">
    <property type="entry name" value="HisKA"/>
    <property type="match status" value="1"/>
</dbReference>
<name>A0ABX8SYQ2_9BURK</name>
<keyword evidence="17" id="KW-1185">Reference proteome</keyword>
<dbReference type="SMART" id="SM00388">
    <property type="entry name" value="HisKA"/>
    <property type="match status" value="1"/>
</dbReference>
<keyword evidence="6" id="KW-0808">Transferase</keyword>
<dbReference type="Gene3D" id="3.30.450.20">
    <property type="entry name" value="PAS domain"/>
    <property type="match status" value="2"/>
</dbReference>
<keyword evidence="12" id="KW-0902">Two-component regulatory system</keyword>
<sequence>MCENPHNDYDFLAKFRTDFMNSIPVSSGLRRRFRLEWLFLLSVAVVLGLFAFWRSADLGTARLLTQSEQRLDSLMRGNAGWIQTIRDKFRTLSFALAQDEALRQYLMGNPAYGDAQALNRKFEQLAEDTGAPVLYLLDIHSQTLVSSNWQAPDSFVGNHYGFRPYFTKALEQGHAEYFALGTSSGKAGLYISRMVQGQDGKAVGVVVIKLVFDLLEKEWEGYGDRMFVSDPNGVILLSGEPDWRLHSLDQAAPEQLAQLRASRQFGSEALEPVGLRMSNSGNRASFWTLGQERFLHVQQAVMGSDWTLHAMAPMDAALRTQAFQSRLTVMGLLCAALVLAALGLQRSQQRRETQARQALLRDALEEAVESRTAQLQVARRRLEQEMQALQEARSRARDLREQLEQAEKLSFLGQVTAGVAHEINQPVAAIEVYADNTLRLLEQGQTETARQNLSRIQALTQRIGSITSQLCHYARKPQEQEGPVLVRSAVESAWQLLEHRARAQAVALEQEGMSEPVQVWALPVRLEQVLVNLLRNALDALEGRSQGRIRIEVMNETRHVRIVVSDNGPGLSAEIRQRLFTPFSSSRHQGLGLGLVISHDIVAALGGRLEEGPSRLGGATFHIVLRNADSKQDQGEG</sequence>
<evidence type="ECO:0000256" key="5">
    <source>
        <dbReference type="ARBA" id="ARBA00022553"/>
    </source>
</evidence>
<dbReference type="SUPFAM" id="SSF103190">
    <property type="entry name" value="Sensory domain-like"/>
    <property type="match status" value="1"/>
</dbReference>
<feature type="domain" description="Histidine kinase" evidence="15">
    <location>
        <begin position="418"/>
        <end position="629"/>
    </location>
</feature>
<dbReference type="Gene3D" id="6.10.250.3020">
    <property type="match status" value="1"/>
</dbReference>